<protein>
    <submittedName>
        <fullName evidence="2">Uncharacterized protein</fullName>
    </submittedName>
</protein>
<dbReference type="RefSeq" id="WP_202655649.1">
    <property type="nucleotide sequence ID" value="NZ_JAESWB010000330.1"/>
</dbReference>
<accession>A0ABS1TT87</accession>
<sequence length="92" mass="9160">MSNKHEKQPAGAAADAASGIAIGSAASGAADGSEALSENSLDAVTGGTGHNTPKEFHLNIKNKSLDIIIDPESKAFQAVVENPRSDSGNGGS</sequence>
<dbReference type="Proteomes" id="UP000623967">
    <property type="component" value="Unassembled WGS sequence"/>
</dbReference>
<evidence type="ECO:0000313" key="2">
    <source>
        <dbReference type="EMBL" id="MBL4954393.1"/>
    </source>
</evidence>
<organism evidence="2 3">
    <name type="scientific">Neobacillus paridis</name>
    <dbReference type="NCBI Taxonomy" id="2803862"/>
    <lineage>
        <taxon>Bacteria</taxon>
        <taxon>Bacillati</taxon>
        <taxon>Bacillota</taxon>
        <taxon>Bacilli</taxon>
        <taxon>Bacillales</taxon>
        <taxon>Bacillaceae</taxon>
        <taxon>Neobacillus</taxon>
    </lineage>
</organism>
<name>A0ABS1TT87_9BACI</name>
<gene>
    <name evidence="2" type="ORF">JK635_19740</name>
</gene>
<feature type="compositionally biased region" description="Low complexity" evidence="1">
    <location>
        <begin position="24"/>
        <end position="33"/>
    </location>
</feature>
<keyword evidence="3" id="KW-1185">Reference proteome</keyword>
<evidence type="ECO:0000256" key="1">
    <source>
        <dbReference type="SAM" id="MobiDB-lite"/>
    </source>
</evidence>
<feature type="region of interest" description="Disordered" evidence="1">
    <location>
        <begin position="24"/>
        <end position="55"/>
    </location>
</feature>
<proteinExistence type="predicted"/>
<reference evidence="2 3" key="1">
    <citation type="submission" date="2021-01" db="EMBL/GenBank/DDBJ databases">
        <title>Genome public.</title>
        <authorList>
            <person name="Liu C."/>
            <person name="Sun Q."/>
        </authorList>
    </citation>
    <scope>NUCLEOTIDE SEQUENCE [LARGE SCALE GENOMIC DNA]</scope>
    <source>
        <strain evidence="2 3">YIM B02564</strain>
    </source>
</reference>
<dbReference type="EMBL" id="JAESWB010000330">
    <property type="protein sequence ID" value="MBL4954393.1"/>
    <property type="molecule type" value="Genomic_DNA"/>
</dbReference>
<evidence type="ECO:0000313" key="3">
    <source>
        <dbReference type="Proteomes" id="UP000623967"/>
    </source>
</evidence>
<comment type="caution">
    <text evidence="2">The sequence shown here is derived from an EMBL/GenBank/DDBJ whole genome shotgun (WGS) entry which is preliminary data.</text>
</comment>